<evidence type="ECO:0000256" key="2">
    <source>
        <dbReference type="ARBA" id="ARBA00022723"/>
    </source>
</evidence>
<sequence>MPYRTQIDGELVPLCRGIFEEIYNALAAMTQEEGDVSQAFAFHEEYLKLILNRMALEADVELLYHADLTGAEVQGRRLRAVSVATTAGVLSIQADVFIDATGDANLAALSGCPYHLGRERDSLCQPMTLCFRLGGIDLERAAANTAELQRKYRQFQAQGLIHNPREDVLLFESTLNGVQHFNSTRIVKRNPTDPVDVTQAEIEAREQVFELFHFLKNNIPGYEHCFLLSTASEIGIRESRMIDGQYLLTGEDLKNCTKFPDAVALGNYDIDIHNPEGSGTAHYYFGPGEYYTIPYRALLPRQVENMLVAGRCISVTHEAQASIRIMPVVCCIGQAAGTAAALAVQRQQAECLSVSQVPVAELQRVLRENHAAL</sequence>
<dbReference type="EMBL" id="QLYR01000001">
    <property type="protein sequence ID" value="RAQ29998.1"/>
    <property type="molecule type" value="Genomic_DNA"/>
</dbReference>
<dbReference type="SUPFAM" id="SSF51905">
    <property type="entry name" value="FAD/NAD(P)-binding domain"/>
    <property type="match status" value="1"/>
</dbReference>
<evidence type="ECO:0000256" key="1">
    <source>
        <dbReference type="ARBA" id="ARBA00022485"/>
    </source>
</evidence>
<evidence type="ECO:0000256" key="3">
    <source>
        <dbReference type="ARBA" id="ARBA00023002"/>
    </source>
</evidence>
<reference evidence="6 7" key="1">
    <citation type="submission" date="2018-06" db="EMBL/GenBank/DDBJ databases">
        <title>Noncontiguous genome sequence of Ruminococcaceae bacterium ASD2818.</title>
        <authorList>
            <person name="Chaplin A.V."/>
            <person name="Sokolova S.R."/>
            <person name="Kochetkova T.O."/>
            <person name="Goltsov A.Y."/>
            <person name="Trofimov D.Y."/>
            <person name="Efimov B.A."/>
        </authorList>
    </citation>
    <scope>NUCLEOTIDE SEQUENCE [LARGE SCALE GENOMIC DNA]</scope>
    <source>
        <strain evidence="6 7">ASD2818</strain>
    </source>
</reference>
<dbReference type="InterPro" id="IPR039650">
    <property type="entry name" value="HdrA-like"/>
</dbReference>
<comment type="caution">
    <text evidence="6">The sequence shown here is derived from an EMBL/GenBank/DDBJ whole genome shotgun (WGS) entry which is preliminary data.</text>
</comment>
<evidence type="ECO:0000313" key="7">
    <source>
        <dbReference type="Proteomes" id="UP000249377"/>
    </source>
</evidence>
<name>A0A328UER6_9FIRM</name>
<organism evidence="6 7">
    <name type="scientific">Hydrogeniiclostridium mannosilyticum</name>
    <dbReference type="NCBI Taxonomy" id="2764322"/>
    <lineage>
        <taxon>Bacteria</taxon>
        <taxon>Bacillati</taxon>
        <taxon>Bacillota</taxon>
        <taxon>Clostridia</taxon>
        <taxon>Eubacteriales</taxon>
        <taxon>Acutalibacteraceae</taxon>
        <taxon>Hydrogeniiclostridium</taxon>
    </lineage>
</organism>
<dbReference type="GO" id="GO:0016491">
    <property type="term" value="F:oxidoreductase activity"/>
    <property type="evidence" value="ECO:0007669"/>
    <property type="project" value="UniProtKB-KW"/>
</dbReference>
<gene>
    <name evidence="6" type="ORF">DPQ25_00310</name>
</gene>
<dbReference type="GO" id="GO:0051539">
    <property type="term" value="F:4 iron, 4 sulfur cluster binding"/>
    <property type="evidence" value="ECO:0007669"/>
    <property type="project" value="UniProtKB-KW"/>
</dbReference>
<keyword evidence="1" id="KW-0004">4Fe-4S</keyword>
<dbReference type="InterPro" id="IPR036188">
    <property type="entry name" value="FAD/NAD-bd_sf"/>
</dbReference>
<dbReference type="Proteomes" id="UP000249377">
    <property type="component" value="Unassembled WGS sequence"/>
</dbReference>
<keyword evidence="3" id="KW-0560">Oxidoreductase</keyword>
<evidence type="ECO:0000256" key="4">
    <source>
        <dbReference type="ARBA" id="ARBA00023004"/>
    </source>
</evidence>
<dbReference type="AlphaFoldDB" id="A0A328UER6"/>
<dbReference type="GO" id="GO:0046872">
    <property type="term" value="F:metal ion binding"/>
    <property type="evidence" value="ECO:0007669"/>
    <property type="project" value="UniProtKB-KW"/>
</dbReference>
<protein>
    <submittedName>
        <fullName evidence="6">FAD-dependent oxidoreductase</fullName>
    </submittedName>
</protein>
<evidence type="ECO:0000313" key="6">
    <source>
        <dbReference type="EMBL" id="RAQ29998.1"/>
    </source>
</evidence>
<dbReference type="Pfam" id="PF12831">
    <property type="entry name" value="FAD_oxidored"/>
    <property type="match status" value="1"/>
</dbReference>
<evidence type="ECO:0000256" key="5">
    <source>
        <dbReference type="ARBA" id="ARBA00023014"/>
    </source>
</evidence>
<dbReference type="PANTHER" id="PTHR43498:SF1">
    <property type="entry name" value="COB--COM HETERODISULFIDE REDUCTASE IRON-SULFUR SUBUNIT A"/>
    <property type="match status" value="1"/>
</dbReference>
<keyword evidence="7" id="KW-1185">Reference proteome</keyword>
<dbReference type="PANTHER" id="PTHR43498">
    <property type="entry name" value="FERREDOXIN:COB-COM HETERODISULFIDE REDUCTASE SUBUNIT A"/>
    <property type="match status" value="1"/>
</dbReference>
<keyword evidence="2" id="KW-0479">Metal-binding</keyword>
<keyword evidence="5" id="KW-0411">Iron-sulfur</keyword>
<proteinExistence type="predicted"/>
<keyword evidence="4" id="KW-0408">Iron</keyword>
<accession>A0A328UER6</accession>